<dbReference type="RefSeq" id="WP_190922905.1">
    <property type="nucleotide sequence ID" value="NZ_JACXAC010000002.1"/>
</dbReference>
<evidence type="ECO:0000313" key="3">
    <source>
        <dbReference type="Proteomes" id="UP000606003"/>
    </source>
</evidence>
<gene>
    <name evidence="2" type="ORF">IC234_05775</name>
</gene>
<dbReference type="Pfam" id="PF08309">
    <property type="entry name" value="LVIVD"/>
    <property type="match status" value="4"/>
</dbReference>
<accession>A0ABR8JSN7</accession>
<evidence type="ECO:0000256" key="1">
    <source>
        <dbReference type="SAM" id="SignalP"/>
    </source>
</evidence>
<evidence type="ECO:0000313" key="2">
    <source>
        <dbReference type="EMBL" id="MBD2721630.1"/>
    </source>
</evidence>
<dbReference type="InterPro" id="IPR013211">
    <property type="entry name" value="LVIVD"/>
</dbReference>
<dbReference type="SUPFAM" id="SSF75011">
    <property type="entry name" value="3-carboxy-cis,cis-mucoante lactonizing enzyme"/>
    <property type="match status" value="1"/>
</dbReference>
<sequence length="651" mass="64452">MKNYYSLLLVAFALAAPGVAVAQNVGVGTTAPTQKLDVNGSLRVRGLSGEGARLPQVLPDGTLGLLDNADSSPTGTAPNQLGSAATGQGPVAVAVNGATAYVVNNGNNTLQTFDVSNPANPVLLNGTGPGTGGGGLNGGTAGTLIGAGPSGVAVRGTTAYVVNADDDILQVFNVGNPAQPTLLNGAARDAGTRTGSSPSAVAVSGTYVYVLNNGGNTLQIFDVSNPASPTLVNNASPMGTRTDIRPAALAVSGSTVYVVNNSSNTLQVFDVSNPAAPRLLNPATAGGTTGGTATGNTPRGVAVSGSTVYVVNDGGRTLQAFDVSNPAAPRLLNPATAGGTTGGTATGNRPAGIALNGSRAYVVNSFSSTLQAFDVSNPAAPFLLNPTTAGGTTGGTATGQEPRAVAVSGTTAFVVNYAANTLQTFRINSLRALGLLADGSLAVADDIITLPGDNLGSHTATRPLNLNGFALTSSAGPVTLTADLSLGARLLRGTSAVNLGSNLNLGTNQLVGNGGSQGLSIDNAGNAGLGTGTPNAKLDVNGYLRVAGASDAPTAGTVPSVAFLKLTATMPTTAGTQIVLDHGLTVSKILGLQVLVDCGNGNHSPPSFTDNAGELYYAYFNNGRVVLRAGAGSTSTSVLGKTARILITYEQ</sequence>
<protein>
    <submittedName>
        <fullName evidence="2">Beta-propeller fold lactonase family protein</fullName>
    </submittedName>
</protein>
<dbReference type="PANTHER" id="PTHR47197">
    <property type="entry name" value="PROTEIN NIRF"/>
    <property type="match status" value="1"/>
</dbReference>
<keyword evidence="3" id="KW-1185">Reference proteome</keyword>
<comment type="caution">
    <text evidence="2">The sequence shown here is derived from an EMBL/GenBank/DDBJ whole genome shotgun (WGS) entry which is preliminary data.</text>
</comment>
<name>A0ABR8JSN7_9BACT</name>
<feature type="signal peptide" evidence="1">
    <location>
        <begin position="1"/>
        <end position="22"/>
    </location>
</feature>
<dbReference type="EMBL" id="JACXAC010000002">
    <property type="protein sequence ID" value="MBD2721630.1"/>
    <property type="molecule type" value="Genomic_DNA"/>
</dbReference>
<dbReference type="Proteomes" id="UP000606003">
    <property type="component" value="Unassembled WGS sequence"/>
</dbReference>
<dbReference type="InterPro" id="IPR051200">
    <property type="entry name" value="Host-pathogen_enzymatic-act"/>
</dbReference>
<reference evidence="2 3" key="1">
    <citation type="submission" date="2020-09" db="EMBL/GenBank/DDBJ databases">
        <authorList>
            <person name="Kim M.K."/>
        </authorList>
    </citation>
    <scope>NUCLEOTIDE SEQUENCE [LARGE SCALE GENOMIC DNA]</scope>
    <source>
        <strain evidence="2 3">BT189</strain>
    </source>
</reference>
<keyword evidence="1" id="KW-0732">Signal</keyword>
<dbReference type="PANTHER" id="PTHR47197:SF3">
    <property type="entry name" value="DIHYDRO-HEME D1 DEHYDROGENASE"/>
    <property type="match status" value="1"/>
</dbReference>
<proteinExistence type="predicted"/>
<dbReference type="Gene3D" id="2.130.10.10">
    <property type="entry name" value="YVTN repeat-like/Quinoprotein amine dehydrogenase"/>
    <property type="match status" value="3"/>
</dbReference>
<feature type="chain" id="PRO_5045636211" evidence="1">
    <location>
        <begin position="23"/>
        <end position="651"/>
    </location>
</feature>
<dbReference type="SUPFAM" id="SSF50956">
    <property type="entry name" value="Thermostable phytase (3-phytase)"/>
    <property type="match status" value="1"/>
</dbReference>
<dbReference type="InterPro" id="IPR015943">
    <property type="entry name" value="WD40/YVTN_repeat-like_dom_sf"/>
</dbReference>
<organism evidence="2 3">
    <name type="scientific">Hymenobacter armeniacus</name>
    <dbReference type="NCBI Taxonomy" id="2771358"/>
    <lineage>
        <taxon>Bacteria</taxon>
        <taxon>Pseudomonadati</taxon>
        <taxon>Bacteroidota</taxon>
        <taxon>Cytophagia</taxon>
        <taxon>Cytophagales</taxon>
        <taxon>Hymenobacteraceae</taxon>
        <taxon>Hymenobacter</taxon>
    </lineage>
</organism>